<evidence type="ECO:0000313" key="5">
    <source>
        <dbReference type="Proteomes" id="UP000747110"/>
    </source>
</evidence>
<feature type="compositionally biased region" description="Gly residues" evidence="1">
    <location>
        <begin position="39"/>
        <end position="53"/>
    </location>
</feature>
<sequence>MRSTVPNGGRGDQMTQNTSQTKVTGCASGTDPSAHAPGRGVGTHGSTASGGGAACPDQPEPNEDDLPPLLSDDSFSDSEGESGHDEDQSGVRSFHRDAFNDSEDESEDDDYYEDYYDEDEDDGDRYMMSFVYEVDPSLHKGGTTTSTASKAALEPLDAVLQEVSGDDEDESLPELVNSSDDEPDPRHKPSAQAASRCEAASAPAAKAPPILRKGFFDAPKVAALKKAEPPSAKAGGKAAPQPKLQSQLPIPRTSMPYSNAGVGIRENMRPGLQQQNEHVDTGRVKAHGAQHYSYARSARAAAAVTTPYDDDDDDMPVLLHSDDDEPDVYGAGGGSIPQGAARSIDKQLRTQNLAAMAAAVQPGLAGGRISDPKAAPRSAPPVPPAAQQGSSTRRTKELRKSRGTPSFNEAPMSRSDFANDSAWQQHLASEREERKRLRRERGLVENDERGAVADIMLGYCCLRPGNDTDHLCDEPGYKVKETQRRYHLQCTRGCSLLFHDKCWRPFADGIAQLRGDEFDRNFKANTKEGKPKLHRCVTDCCDGHICRVYISQAPEVLGVKSGHELYCMDPVARQLAAAAEAAKRRKRLPNEAEQQASVGSNHQATKKNRKAGGAASLALAAAVPSAAAAARAARREDRRRAAAEAAVAAAAAGGEQDGGQEGPAQAEAAQGPTASRSMAPRGISIVVRARNTHKDELDGPFRRDVNDDGYRLDVDWIAAAAQPRETDVSESAQQTEAAGPLSSVSDCHGDMPTGTSALPPVPTATAAAGTKKKKKGYTMHLDEFNAVAGGGGSSGGVGTAAAGASAAVSAATAAMAMSSLNGDAAAYAVAAEEGYYVPQLQPQPLPAPEVRYSGFPTLSAAMEQWARPNDVPQEDYVMEALSKLRLDERQGGSTNLLLLERLDVRFMERQQAGSKGYLWSELETYGGVVRLHVFKEQECAAVEMETDDVAYNVFVIFRNQTIGSKRPLVCFLRDFPTEEVLSRHIQTGEEGVQAVHRVRPDPRLATEETCASIPVAGAAASMAMLWNPSPVAPRVVNAAQSGGGDVALGDSFPPLPAMLGGFPVTGESGLPAGGLPPRAPRGEGASPSKLSPSLPAYIGAAAAKPLTIPTPRKKVLPIIDTSTREVVNKEAVESLGSAGTPGTDPVARMAAAIGAGSSRSAAVTPEARVGSCEDASALARSAEPSLEKYEQDEQPLLRAADRLESPEDYPMVDAAEMRPGVSTDVKMPNAYQESVDDAADGGQRAMEMKEYNQEYDGVEAEARIQPFGAVEACAATGPMVAVGGLPAPLLSHAAGSAAPDAGVSQQGLDKEEGQEKHGMPQRLEVEEHGESILSTFTGAYVDADTINDADAIDAAATGIAPVDSGSESVSGGAARRACEARSGEEATDGSGAGAVAASIKSALAKKPEDDIGAPLLSAAMPPEGTRAEEVALYAGVQPPQPKAEPSFTAEAVDLAKAPSTLAATVPALELAPLPQTTAQAVLTECATIPLAVESAVATTAAERVITTNAPAAQKNISEGDFSAAAGSVLTAVVSDPRGGRSRTADGAGALPLATDALRQLGGCDGSGDGNVATATAEAAPEASTDHVAAAGPAPGPASGIGHGILLQKLIMAGVQGARPLVPIASRGALSTGLSPPTMAVATASTVTEAANPTPQQPAEVCHSIYLDNFWQEYDIVYVVNCETRYLSTYLLRDTMIDAVFFPDWDASVSPSRVALLLFNRDTDEVLGLWAAKGCDGKHVTWHLVRHLPAMPKRQFHATAAGARVFPGLPYTTNSARALGQDTRDVLKVLAMHEANAITGFPGSLRAPPPVAGTQVATATPTTSVRPPMGPATFAAPHVAAAQVATTAAAAKTPSPSSITGAPPEQQQGRNVSSLPHSLLGRLMSQTRPAAAAALGPGSANAVASQSSVAPSGSPIVTAHSDLAGPRGTAPVPSPPPVSPPPPSTSFRTPLMMYLQQRVAAGLPAGAGLANLSQPASAVSPGLSAGAPPAAEPSLLGASAVQAVAPLSAPVVPTAMIRPPMVPPAAVAASAIRPTAIGATVRPTGVPVATGLSTVRPNTPVVRLMTAVPAQPIIRPAQPMATSTQPIRQPSPSLIGPVPIRVRPAGMVATPWQVIPGMMPGSPVAAGGAPPPTYSCSQVSAAPVASTGPLAASVATGPTAAAMAQLGAAPAEIAPSGQLARPRQPANSLLCAICHQRAGGWVLLDCKHMAPCAECCTDPSMFGLLYPVCWCGANTESQRTHKVHLA</sequence>
<evidence type="ECO:0000313" key="3">
    <source>
        <dbReference type="EMBL" id="GIL99286.1"/>
    </source>
</evidence>
<feature type="compositionally biased region" description="Low complexity" evidence="1">
    <location>
        <begin position="1845"/>
        <end position="1855"/>
    </location>
</feature>
<dbReference type="Proteomes" id="UP000747110">
    <property type="component" value="Unassembled WGS sequence"/>
</dbReference>
<feature type="compositionally biased region" description="Polar residues" evidence="1">
    <location>
        <begin position="1814"/>
        <end position="1824"/>
    </location>
</feature>
<feature type="compositionally biased region" description="Polar residues" evidence="1">
    <location>
        <begin position="416"/>
        <end position="427"/>
    </location>
</feature>
<feature type="compositionally biased region" description="Low complexity" evidence="1">
    <location>
        <begin position="1572"/>
        <end position="1593"/>
    </location>
</feature>
<name>A0A8J4G4B7_9CHLO</name>
<feature type="compositionally biased region" description="Low complexity" evidence="1">
    <location>
        <begin position="229"/>
        <end position="243"/>
    </location>
</feature>
<feature type="compositionally biased region" description="Basic and acidic residues" evidence="1">
    <location>
        <begin position="1308"/>
        <end position="1317"/>
    </location>
</feature>
<feature type="compositionally biased region" description="Low complexity" evidence="1">
    <location>
        <begin position="662"/>
        <end position="671"/>
    </location>
</feature>
<feature type="region of interest" description="Disordered" evidence="1">
    <location>
        <begin position="722"/>
        <end position="743"/>
    </location>
</feature>
<feature type="region of interest" description="Disordered" evidence="1">
    <location>
        <begin position="1902"/>
        <end position="1947"/>
    </location>
</feature>
<feature type="compositionally biased region" description="Acidic residues" evidence="1">
    <location>
        <begin position="100"/>
        <end position="123"/>
    </location>
</feature>
<feature type="region of interest" description="Disordered" evidence="1">
    <location>
        <begin position="1800"/>
        <end position="1831"/>
    </location>
</feature>
<accession>A0A8J4G4B7</accession>
<feature type="compositionally biased region" description="Low complexity" evidence="1">
    <location>
        <begin position="190"/>
        <end position="209"/>
    </location>
</feature>
<feature type="compositionally biased region" description="Pro residues" evidence="1">
    <location>
        <begin position="1931"/>
        <end position="1943"/>
    </location>
</feature>
<comment type="caution">
    <text evidence="3">The sequence shown here is derived from an EMBL/GenBank/DDBJ whole genome shotgun (WGS) entry which is preliminary data.</text>
</comment>
<dbReference type="EMBL" id="BNCQ01000006">
    <property type="protein sequence ID" value="GIL99286.1"/>
    <property type="molecule type" value="Genomic_DNA"/>
</dbReference>
<protein>
    <submittedName>
        <fullName evidence="3">Uncharacterized protein</fullName>
    </submittedName>
</protein>
<reference evidence="3" key="1">
    <citation type="journal article" date="2021" name="Proc. Natl. Acad. Sci. U.S.A.">
        <title>Three genomes in the algal genus Volvox reveal the fate of a haploid sex-determining region after a transition to homothallism.</title>
        <authorList>
            <person name="Yamamoto K."/>
            <person name="Hamaji T."/>
            <person name="Kawai-Toyooka H."/>
            <person name="Matsuzaki R."/>
            <person name="Takahashi F."/>
            <person name="Nishimura Y."/>
            <person name="Kawachi M."/>
            <person name="Noguchi H."/>
            <person name="Minakuchi Y."/>
            <person name="Umen J.G."/>
            <person name="Toyoda A."/>
            <person name="Nozaki H."/>
        </authorList>
    </citation>
    <scope>NUCLEOTIDE SEQUENCE</scope>
    <source>
        <strain evidence="3">NIES-3785</strain>
        <strain evidence="2">NIES-3786</strain>
    </source>
</reference>
<dbReference type="EMBL" id="BNCP01000004">
    <property type="protein sequence ID" value="GIL72798.1"/>
    <property type="molecule type" value="Genomic_DNA"/>
</dbReference>
<evidence type="ECO:0000256" key="1">
    <source>
        <dbReference type="SAM" id="MobiDB-lite"/>
    </source>
</evidence>
<feature type="compositionally biased region" description="Polar residues" evidence="1">
    <location>
        <begin position="13"/>
        <end position="23"/>
    </location>
</feature>
<feature type="compositionally biased region" description="Polar residues" evidence="1">
    <location>
        <begin position="592"/>
        <end position="603"/>
    </location>
</feature>
<evidence type="ECO:0000313" key="4">
    <source>
        <dbReference type="Proteomes" id="UP000722791"/>
    </source>
</evidence>
<proteinExistence type="predicted"/>
<dbReference type="OrthoDB" id="551395at2759"/>
<evidence type="ECO:0000313" key="2">
    <source>
        <dbReference type="EMBL" id="GIL72798.1"/>
    </source>
</evidence>
<keyword evidence="5" id="KW-1185">Reference proteome</keyword>
<feature type="compositionally biased region" description="Low complexity" evidence="1">
    <location>
        <begin position="1902"/>
        <end position="1914"/>
    </location>
</feature>
<organism evidence="3 4">
    <name type="scientific">Volvox reticuliferus</name>
    <dbReference type="NCBI Taxonomy" id="1737510"/>
    <lineage>
        <taxon>Eukaryota</taxon>
        <taxon>Viridiplantae</taxon>
        <taxon>Chlorophyta</taxon>
        <taxon>core chlorophytes</taxon>
        <taxon>Chlorophyceae</taxon>
        <taxon>CS clade</taxon>
        <taxon>Chlamydomonadales</taxon>
        <taxon>Volvocaceae</taxon>
        <taxon>Volvox</taxon>
    </lineage>
</organism>
<feature type="compositionally biased region" description="Polar residues" evidence="1">
    <location>
        <begin position="1856"/>
        <end position="1871"/>
    </location>
</feature>
<dbReference type="Proteomes" id="UP000722791">
    <property type="component" value="Unassembled WGS sequence"/>
</dbReference>
<feature type="compositionally biased region" description="Low complexity" evidence="1">
    <location>
        <begin position="644"/>
        <end position="654"/>
    </location>
</feature>
<feature type="region of interest" description="Disordered" evidence="1">
    <location>
        <begin position="1571"/>
        <end position="1593"/>
    </location>
</feature>
<feature type="compositionally biased region" description="Basic and acidic residues" evidence="1">
    <location>
        <begin position="81"/>
        <end position="99"/>
    </location>
</feature>
<feature type="region of interest" description="Disordered" evidence="1">
    <location>
        <begin position="1068"/>
        <end position="1091"/>
    </location>
</feature>
<feature type="compositionally biased region" description="Basic and acidic residues" evidence="1">
    <location>
        <begin position="428"/>
        <end position="438"/>
    </location>
</feature>
<feature type="region of interest" description="Disordered" evidence="1">
    <location>
        <begin position="1294"/>
        <end position="1317"/>
    </location>
</feature>
<feature type="region of interest" description="Disordered" evidence="1">
    <location>
        <begin position="226"/>
        <end position="264"/>
    </location>
</feature>
<feature type="region of interest" description="Disordered" evidence="1">
    <location>
        <begin position="582"/>
        <end position="612"/>
    </location>
</feature>
<gene>
    <name evidence="2" type="ORF">Vretifemale_3107</name>
    <name evidence="3" type="ORF">Vretimale_4486</name>
</gene>
<feature type="region of interest" description="Disordered" evidence="1">
    <location>
        <begin position="365"/>
        <end position="438"/>
    </location>
</feature>
<feature type="region of interest" description="Disordered" evidence="1">
    <location>
        <begin position="1"/>
        <end position="127"/>
    </location>
</feature>
<feature type="region of interest" description="Disordered" evidence="1">
    <location>
        <begin position="644"/>
        <end position="681"/>
    </location>
</feature>
<feature type="region of interest" description="Disordered" evidence="1">
    <location>
        <begin position="1845"/>
        <end position="1871"/>
    </location>
</feature>
<feature type="region of interest" description="Disordered" evidence="1">
    <location>
        <begin position="160"/>
        <end position="211"/>
    </location>
</feature>